<feature type="region of interest" description="Disordered" evidence="1">
    <location>
        <begin position="949"/>
        <end position="970"/>
    </location>
</feature>
<dbReference type="GO" id="GO:0016020">
    <property type="term" value="C:membrane"/>
    <property type="evidence" value="ECO:0007669"/>
    <property type="project" value="InterPro"/>
</dbReference>
<dbReference type="Pfam" id="PF05345">
    <property type="entry name" value="He_PIG"/>
    <property type="match status" value="1"/>
</dbReference>
<feature type="region of interest" description="Disordered" evidence="1">
    <location>
        <begin position="900"/>
        <end position="927"/>
    </location>
</feature>
<proteinExistence type="predicted"/>
<dbReference type="EMBL" id="KZ819671">
    <property type="protein sequence ID" value="PWN26609.1"/>
    <property type="molecule type" value="Genomic_DNA"/>
</dbReference>
<dbReference type="InterPro" id="IPR013783">
    <property type="entry name" value="Ig-like_fold"/>
</dbReference>
<feature type="compositionally biased region" description="Low complexity" evidence="1">
    <location>
        <begin position="1041"/>
        <end position="1051"/>
    </location>
</feature>
<dbReference type="Proteomes" id="UP000245884">
    <property type="component" value="Unassembled WGS sequence"/>
</dbReference>
<protein>
    <recommendedName>
        <fullName evidence="4">Dystroglycan-type cadherin-like domain-containing protein</fullName>
    </recommendedName>
</protein>
<keyword evidence="6" id="KW-1185">Reference proteome</keyword>
<evidence type="ECO:0000256" key="3">
    <source>
        <dbReference type="SAM" id="SignalP"/>
    </source>
</evidence>
<evidence type="ECO:0000313" key="5">
    <source>
        <dbReference type="EMBL" id="PWN26609.1"/>
    </source>
</evidence>
<organism evidence="5 6">
    <name type="scientific">Jaminaea rosea</name>
    <dbReference type="NCBI Taxonomy" id="1569628"/>
    <lineage>
        <taxon>Eukaryota</taxon>
        <taxon>Fungi</taxon>
        <taxon>Dikarya</taxon>
        <taxon>Basidiomycota</taxon>
        <taxon>Ustilaginomycotina</taxon>
        <taxon>Exobasidiomycetes</taxon>
        <taxon>Microstromatales</taxon>
        <taxon>Microstromatales incertae sedis</taxon>
        <taxon>Jaminaea</taxon>
    </lineage>
</organism>
<name>A0A316UMW8_9BASI</name>
<feature type="compositionally biased region" description="Basic residues" evidence="1">
    <location>
        <begin position="735"/>
        <end position="754"/>
    </location>
</feature>
<feature type="compositionally biased region" description="Polar residues" evidence="1">
    <location>
        <begin position="755"/>
        <end position="767"/>
    </location>
</feature>
<feature type="domain" description="Dystroglycan-type cadherin-like" evidence="4">
    <location>
        <begin position="260"/>
        <end position="357"/>
    </location>
</feature>
<evidence type="ECO:0000256" key="2">
    <source>
        <dbReference type="SAM" id="Phobius"/>
    </source>
</evidence>
<feature type="region of interest" description="Disordered" evidence="1">
    <location>
        <begin position="633"/>
        <end position="678"/>
    </location>
</feature>
<dbReference type="GeneID" id="37031412"/>
<evidence type="ECO:0000313" key="6">
    <source>
        <dbReference type="Proteomes" id="UP000245884"/>
    </source>
</evidence>
<dbReference type="STRING" id="1569628.A0A316UMW8"/>
<dbReference type="OrthoDB" id="414243at2759"/>
<evidence type="ECO:0000259" key="4">
    <source>
        <dbReference type="SMART" id="SM00736"/>
    </source>
</evidence>
<feature type="region of interest" description="Disordered" evidence="1">
    <location>
        <begin position="440"/>
        <end position="494"/>
    </location>
</feature>
<feature type="signal peptide" evidence="3">
    <location>
        <begin position="1"/>
        <end position="33"/>
    </location>
</feature>
<feature type="region of interest" description="Disordered" evidence="1">
    <location>
        <begin position="722"/>
        <end position="782"/>
    </location>
</feature>
<sequence length="1112" mass="117244">MRSSTSSPWRRIAATVAFLAASSPHCFLSAVAALSVSRPLADQYPQIAHAGQAYSWTFSPTTFTGEDNIEYSAKGLPSWAKFDEASRTFTGTPPQGNQDKSTVTITAASSGSPSSSSSFDLIVVNEQSPILRTSLADQLPMASSLGRSQILPGNKLHIPWGWSFSVGWQGDTFYLPSGDAVYTHATINHDQPLPSWLKYSPQTYAMWGIAPNVPGAEGTEFVFVLTGSNLQGKFGGTSTNISIVLGTGNLAEATSSSAAGSATALPALNATAGQEVSYTIPLSAFLVDGHPASANSINVTADTSSLPWLSYDAPTRTLKGTPPTNSDATASNTSLPLTVTNSLGKSLNAKLPVNLFPPTFSAATLPNVMVMPGQDFSVSLAEYVRDSAQHTISLALDPESASQWVHFDASSLVLSGTAPQMGSDEKVKVTLQSAASSAAAAASSSSSNNPQRRADASDSPSNSASFYIAPQGSNPGRAPAPSDGNDDGSSSGNGLSQRTKIGLAAGLGSVGAIIILILLLIFARRCCAVEEHDRHGNVIVPGKSPAFSERTLTNNDASPMWGQEADKKEKHLEKTTPQMVQANSPYEEQGKDLKGILIGGRHYGGSPAMDNAASGEDAAPRQHGFMSALVAGAPHRGRSDSQGLGLTGLDLDGDTPDSDDPYRGTGTAPSRSHLSMRSKESWEEDLFYSSTEAAARGVPISGHQQHQHGNALAPVIEVDEVPTRRGGSDSSMSGRGRHLRVSSRSNPMRHRSGHSKNSPSFVASDTFDTPAADEMPTNESDPYVIGTAQRVDVRTLARQGSVQSRRPDVTRGHHHSRSMHLEDPSGAFEDAEDEVGQMVGQNRENNAVSPTEPLPPSHLEALAHIQYPQAVQAHSPRPPSFFGGSSIASNIRPEDTMRAVATPPRQQHQAPRTPAGALGSPQRPTSRSGFVEHLEANVSMGERIRIKLTPPGGAAMMGGAPGSPGKRSNRRGKYVPVLDDASMQAHGTWPIWLSEWLHWDAGMFELSGEVPVDFELPELHLALVHRRQGTDVATGAMGTPGSSNGSSGSSSQQHAPSAATGHRRQGSQDSAITAVEDEVVIRLTLFIDWPVDPTGSGNHIALRRGEAAGTAF</sequence>
<feature type="transmembrane region" description="Helical" evidence="2">
    <location>
        <begin position="501"/>
        <end position="522"/>
    </location>
</feature>
<feature type="region of interest" description="Disordered" evidence="1">
    <location>
        <begin position="798"/>
        <end position="826"/>
    </location>
</feature>
<accession>A0A316UMW8</accession>
<dbReference type="InterPro" id="IPR015919">
    <property type="entry name" value="Cadherin-like_sf"/>
</dbReference>
<keyword evidence="2" id="KW-0812">Transmembrane</keyword>
<keyword evidence="3" id="KW-0732">Signal</keyword>
<dbReference type="GO" id="GO:0005509">
    <property type="term" value="F:calcium ion binding"/>
    <property type="evidence" value="ECO:0007669"/>
    <property type="project" value="InterPro"/>
</dbReference>
<keyword evidence="2" id="KW-0472">Membrane</keyword>
<feature type="compositionally biased region" description="Low complexity" evidence="1">
    <location>
        <begin position="640"/>
        <end position="650"/>
    </location>
</feature>
<dbReference type="SUPFAM" id="SSF49313">
    <property type="entry name" value="Cadherin-like"/>
    <property type="match status" value="3"/>
</dbReference>
<keyword evidence="2" id="KW-1133">Transmembrane helix</keyword>
<reference evidence="5 6" key="1">
    <citation type="journal article" date="2018" name="Mol. Biol. Evol.">
        <title>Broad Genomic Sampling Reveals a Smut Pathogenic Ancestry of the Fungal Clade Ustilaginomycotina.</title>
        <authorList>
            <person name="Kijpornyongpan T."/>
            <person name="Mondo S.J."/>
            <person name="Barry K."/>
            <person name="Sandor L."/>
            <person name="Lee J."/>
            <person name="Lipzen A."/>
            <person name="Pangilinan J."/>
            <person name="LaButti K."/>
            <person name="Hainaut M."/>
            <person name="Henrissat B."/>
            <person name="Grigoriev I.V."/>
            <person name="Spatafora J.W."/>
            <person name="Aime M.C."/>
        </authorList>
    </citation>
    <scope>NUCLEOTIDE SEQUENCE [LARGE SCALE GENOMIC DNA]</scope>
    <source>
        <strain evidence="5 6">MCA 5214</strain>
    </source>
</reference>
<dbReference type="Gene3D" id="2.60.40.10">
    <property type="entry name" value="Immunoglobulins"/>
    <property type="match status" value="3"/>
</dbReference>
<dbReference type="InterPro" id="IPR006644">
    <property type="entry name" value="Cadg"/>
</dbReference>
<dbReference type="RefSeq" id="XP_025361221.1">
    <property type="nucleotide sequence ID" value="XM_025509589.1"/>
</dbReference>
<feature type="domain" description="Dystroglycan-type cadherin-like" evidence="4">
    <location>
        <begin position="35"/>
        <end position="130"/>
    </location>
</feature>
<evidence type="ECO:0000256" key="1">
    <source>
        <dbReference type="SAM" id="MobiDB-lite"/>
    </source>
</evidence>
<dbReference type="SMART" id="SM00736">
    <property type="entry name" value="CADG"/>
    <property type="match status" value="2"/>
</dbReference>
<dbReference type="AlphaFoldDB" id="A0A316UMW8"/>
<gene>
    <name evidence="5" type="ORF">BDZ90DRAFT_43762</name>
</gene>
<feature type="chain" id="PRO_5016377786" description="Dystroglycan-type cadherin-like domain-containing protein" evidence="3">
    <location>
        <begin position="34"/>
        <end position="1112"/>
    </location>
</feature>
<feature type="region of interest" description="Disordered" evidence="1">
    <location>
        <begin position="1032"/>
        <end position="1071"/>
    </location>
</feature>